<reference evidence="1 2" key="1">
    <citation type="submission" date="2014-08" db="EMBL/GenBank/DDBJ databases">
        <title>Genome sequences of NCPPB Pectobacterium isolates.</title>
        <authorList>
            <person name="Glover R.H."/>
            <person name="Sapp M."/>
            <person name="Elphinstone J."/>
        </authorList>
    </citation>
    <scope>NUCLEOTIDE SEQUENCE [LARGE SCALE GENOMIC DNA]</scope>
    <source>
        <strain evidence="1 2">NCPPB 2793</strain>
    </source>
</reference>
<dbReference type="Proteomes" id="UP000032869">
    <property type="component" value="Unassembled WGS sequence"/>
</dbReference>
<comment type="caution">
    <text evidence="1">The sequence shown here is derived from an EMBL/GenBank/DDBJ whole genome shotgun (WGS) entry which is preliminary data.</text>
</comment>
<sequence length="85" mass="10375">MEIKNLKEAIVQYEILEKRLTQAFNEYEKNLITQEDLILSVYRVEGYPRFSIDNEDMKLDKTIEIKFVQWLYMKRVRENNKRACP</sequence>
<proteinExistence type="predicted"/>
<evidence type="ECO:0000313" key="2">
    <source>
        <dbReference type="Proteomes" id="UP000032869"/>
    </source>
</evidence>
<dbReference type="RefSeq" id="WP_039308010.1">
    <property type="nucleotide sequence ID" value="NZ_JQHL01000015.1"/>
</dbReference>
<gene>
    <name evidence="1" type="ORF">JV35_18735</name>
</gene>
<evidence type="ECO:0008006" key="3">
    <source>
        <dbReference type="Google" id="ProtNLM"/>
    </source>
</evidence>
<organism evidence="1 2">
    <name type="scientific">Pectobacterium betavasculorum</name>
    <dbReference type="NCBI Taxonomy" id="55207"/>
    <lineage>
        <taxon>Bacteria</taxon>
        <taxon>Pseudomonadati</taxon>
        <taxon>Pseudomonadota</taxon>
        <taxon>Gammaproteobacteria</taxon>
        <taxon>Enterobacterales</taxon>
        <taxon>Pectobacteriaceae</taxon>
        <taxon>Pectobacterium</taxon>
    </lineage>
</organism>
<name>A0ABR4UV72_9GAMM</name>
<evidence type="ECO:0000313" key="1">
    <source>
        <dbReference type="EMBL" id="KFX15308.1"/>
    </source>
</evidence>
<dbReference type="EMBL" id="JQHL01000015">
    <property type="protein sequence ID" value="KFX15308.1"/>
    <property type="molecule type" value="Genomic_DNA"/>
</dbReference>
<keyword evidence="2" id="KW-1185">Reference proteome</keyword>
<protein>
    <recommendedName>
        <fullName evidence="3">Colicin immunity protein</fullName>
    </recommendedName>
</protein>
<accession>A0ABR4UV72</accession>